<gene>
    <name evidence="1" type="ORF">NRB56_26060</name>
</gene>
<keyword evidence="2" id="KW-1185">Reference proteome</keyword>
<reference evidence="1 2" key="1">
    <citation type="submission" date="2019-10" db="EMBL/GenBank/DDBJ databases">
        <title>Nocardia macrotermitis sp. nov. and Nocardia aurantia sp. nov., isolated from the gut of fungus growing-termite Macrotermes natalensis.</title>
        <authorList>
            <person name="Benndorf R."/>
            <person name="Schwitalla J."/>
            <person name="Martin K."/>
            <person name="De Beer W."/>
            <person name="Kaster A.-K."/>
            <person name="Vollmers J."/>
            <person name="Poulsen M."/>
            <person name="Beemelmanns C."/>
        </authorList>
    </citation>
    <scope>NUCLEOTIDE SEQUENCE [LARGE SCALE GENOMIC DNA]</scope>
    <source>
        <strain evidence="1 2">RB56</strain>
    </source>
</reference>
<comment type="caution">
    <text evidence="1">The sequence shown here is derived from an EMBL/GenBank/DDBJ whole genome shotgun (WGS) entry which is preliminary data.</text>
</comment>
<organism evidence="1 2">
    <name type="scientific">Nocardia aurantia</name>
    <dbReference type="NCBI Taxonomy" id="2585199"/>
    <lineage>
        <taxon>Bacteria</taxon>
        <taxon>Bacillati</taxon>
        <taxon>Actinomycetota</taxon>
        <taxon>Actinomycetes</taxon>
        <taxon>Mycobacteriales</taxon>
        <taxon>Nocardiaceae</taxon>
        <taxon>Nocardia</taxon>
    </lineage>
</organism>
<sequence>MSDGDVSRSVASIAVPGLSPLTGRPVLVCAPRDTAGSVREVS</sequence>
<dbReference type="Proteomes" id="UP000431401">
    <property type="component" value="Unassembled WGS sequence"/>
</dbReference>
<evidence type="ECO:0000313" key="1">
    <source>
        <dbReference type="EMBL" id="MQY27024.1"/>
    </source>
</evidence>
<name>A0A7K0DQC4_9NOCA</name>
<evidence type="ECO:0000313" key="2">
    <source>
        <dbReference type="Proteomes" id="UP000431401"/>
    </source>
</evidence>
<proteinExistence type="predicted"/>
<protein>
    <submittedName>
        <fullName evidence="1">Uncharacterized protein</fullName>
    </submittedName>
</protein>
<dbReference type="AlphaFoldDB" id="A0A7K0DQC4"/>
<accession>A0A7K0DQC4</accession>
<dbReference type="EMBL" id="WEGI01000005">
    <property type="protein sequence ID" value="MQY27024.1"/>
    <property type="molecule type" value="Genomic_DNA"/>
</dbReference>